<name>A0ABR1QFI3_9PEZI</name>
<comment type="caution">
    <text evidence="2">The sequence shown here is derived from an EMBL/GenBank/DDBJ whole genome shotgun (WGS) entry which is preliminary data.</text>
</comment>
<accession>A0ABR1QFI3</accession>
<dbReference type="GeneID" id="92077758"/>
<sequence>MRLPQHPRRILNKLEALRQPPAPGGYTAKSIHVWIQAPAYVLAALSDSEAFVIVTGLELPPICGVFLFWLTIDVAAAVSISLSPVSQDPHLAWVYGPLAVVSAVAGTAFYTCSFRARKAYGREEELVVEGEVPSRA</sequence>
<dbReference type="InterPro" id="IPR036259">
    <property type="entry name" value="MFS_trans_sf"/>
</dbReference>
<feature type="transmembrane region" description="Helical" evidence="1">
    <location>
        <begin position="92"/>
        <end position="112"/>
    </location>
</feature>
<evidence type="ECO:0000256" key="1">
    <source>
        <dbReference type="SAM" id="Phobius"/>
    </source>
</evidence>
<protein>
    <submittedName>
        <fullName evidence="2">Uncharacterized protein</fullName>
    </submittedName>
</protein>
<evidence type="ECO:0000313" key="2">
    <source>
        <dbReference type="EMBL" id="KAK7952746.1"/>
    </source>
</evidence>
<proteinExistence type="predicted"/>
<organism evidence="2 3">
    <name type="scientific">Apiospora aurea</name>
    <dbReference type="NCBI Taxonomy" id="335848"/>
    <lineage>
        <taxon>Eukaryota</taxon>
        <taxon>Fungi</taxon>
        <taxon>Dikarya</taxon>
        <taxon>Ascomycota</taxon>
        <taxon>Pezizomycotina</taxon>
        <taxon>Sordariomycetes</taxon>
        <taxon>Xylariomycetidae</taxon>
        <taxon>Amphisphaeriales</taxon>
        <taxon>Apiosporaceae</taxon>
        <taxon>Apiospora</taxon>
    </lineage>
</organism>
<dbReference type="Gene3D" id="1.20.1250.20">
    <property type="entry name" value="MFS general substrate transporter like domains"/>
    <property type="match status" value="1"/>
</dbReference>
<keyword evidence="1" id="KW-1133">Transmembrane helix</keyword>
<dbReference type="RefSeq" id="XP_066700808.1">
    <property type="nucleotide sequence ID" value="XM_066844696.1"/>
</dbReference>
<dbReference type="EMBL" id="JAQQWE010000005">
    <property type="protein sequence ID" value="KAK7952746.1"/>
    <property type="molecule type" value="Genomic_DNA"/>
</dbReference>
<feature type="transmembrane region" description="Helical" evidence="1">
    <location>
        <begin position="50"/>
        <end position="72"/>
    </location>
</feature>
<evidence type="ECO:0000313" key="3">
    <source>
        <dbReference type="Proteomes" id="UP001391051"/>
    </source>
</evidence>
<keyword evidence="1" id="KW-0472">Membrane</keyword>
<keyword evidence="3" id="KW-1185">Reference proteome</keyword>
<dbReference type="Proteomes" id="UP001391051">
    <property type="component" value="Unassembled WGS sequence"/>
</dbReference>
<reference evidence="2 3" key="1">
    <citation type="submission" date="2023-01" db="EMBL/GenBank/DDBJ databases">
        <title>Analysis of 21 Apiospora genomes using comparative genomics revels a genus with tremendous synthesis potential of carbohydrate active enzymes and secondary metabolites.</title>
        <authorList>
            <person name="Sorensen T."/>
        </authorList>
    </citation>
    <scope>NUCLEOTIDE SEQUENCE [LARGE SCALE GENOMIC DNA]</scope>
    <source>
        <strain evidence="2 3">CBS 24483</strain>
    </source>
</reference>
<keyword evidence="1" id="KW-0812">Transmembrane</keyword>
<gene>
    <name evidence="2" type="ORF">PG986_008474</name>
</gene>